<feature type="signal peptide" evidence="2">
    <location>
        <begin position="1"/>
        <end position="22"/>
    </location>
</feature>
<evidence type="ECO:0000313" key="4">
    <source>
        <dbReference type="Proteomes" id="UP000060513"/>
    </source>
</evidence>
<keyword evidence="2" id="KW-0732">Signal</keyword>
<evidence type="ECO:0000313" key="3">
    <source>
        <dbReference type="EMBL" id="ALC23547.1"/>
    </source>
</evidence>
<feature type="chain" id="PRO_5043848057" evidence="2">
    <location>
        <begin position="23"/>
        <end position="157"/>
    </location>
</feature>
<dbReference type="EMBL" id="CP011340">
    <property type="protein sequence ID" value="ALC23547.1"/>
    <property type="molecule type" value="Genomic_DNA"/>
</dbReference>
<protein>
    <submittedName>
        <fullName evidence="3">Uncharacterized protein</fullName>
    </submittedName>
</protein>
<feature type="compositionally biased region" description="Low complexity" evidence="1">
    <location>
        <begin position="19"/>
        <end position="31"/>
    </location>
</feature>
<reference evidence="3 4" key="1">
    <citation type="submission" date="2015-08" db="EMBL/GenBank/DDBJ databases">
        <title>Genome sequence of the pristinamycin over-producing bacterium Streptomyces pristinaespiralis HCCB10218.</title>
        <authorList>
            <person name="Tian J."/>
            <person name="Yang J."/>
            <person name="Li L."/>
            <person name="Ruan L."/>
            <person name="Wei W."/>
            <person name="Zheng G."/>
            <person name="Wei Z."/>
            <person name="Yang S."/>
            <person name="Ge M."/>
            <person name="Jiang W."/>
            <person name="Lu Y."/>
        </authorList>
    </citation>
    <scope>NUCLEOTIDE SEQUENCE [LARGE SCALE GENOMIC DNA]</scope>
    <source>
        <strain evidence="3 4">HCCB 10218</strain>
    </source>
</reference>
<gene>
    <name evidence="3" type="ORF">SPRI_5241</name>
</gene>
<dbReference type="KEGG" id="spri:SPRI_5241"/>
<evidence type="ECO:0000256" key="1">
    <source>
        <dbReference type="SAM" id="MobiDB-lite"/>
    </source>
</evidence>
<proteinExistence type="predicted"/>
<feature type="region of interest" description="Disordered" evidence="1">
    <location>
        <begin position="19"/>
        <end position="157"/>
    </location>
</feature>
<feature type="compositionally biased region" description="Polar residues" evidence="1">
    <location>
        <begin position="44"/>
        <end position="58"/>
    </location>
</feature>
<dbReference type="AlphaFoldDB" id="A0A0M4DJ73"/>
<evidence type="ECO:0000256" key="2">
    <source>
        <dbReference type="SAM" id="SignalP"/>
    </source>
</evidence>
<feature type="compositionally biased region" description="Low complexity" evidence="1">
    <location>
        <begin position="101"/>
        <end position="112"/>
    </location>
</feature>
<feature type="compositionally biased region" description="Polar residues" evidence="1">
    <location>
        <begin position="91"/>
        <end position="100"/>
    </location>
</feature>
<name>A0A0M4DJ73_STRPR</name>
<dbReference type="Proteomes" id="UP000060513">
    <property type="component" value="Chromosome"/>
</dbReference>
<accession>A0A0M4DJ73</accession>
<dbReference type="STRING" id="38300.SPRI_5241"/>
<sequence length="157" mass="15579">MRGWRRPSTGCRQTLSVAAAAAATAASSSSSPGVPDQGARPIRTASSTAPGNGSSADCGSTEPPAIAANRAEFPAPSRPASARISPARTGMATSLSTSLAPSRTHSPRTSTSGLEVRAKGTSGTLIADVGTVGRETGKVAGYDSSPPGGRPFLSRDA</sequence>
<organism evidence="3">
    <name type="scientific">Streptomyces pristinaespiralis</name>
    <dbReference type="NCBI Taxonomy" id="38300"/>
    <lineage>
        <taxon>Bacteria</taxon>
        <taxon>Bacillati</taxon>
        <taxon>Actinomycetota</taxon>
        <taxon>Actinomycetes</taxon>
        <taxon>Kitasatosporales</taxon>
        <taxon>Streptomycetaceae</taxon>
        <taxon>Streptomyces</taxon>
    </lineage>
</organism>
<dbReference type="PATRIC" id="fig|38300.4.peg.5496"/>